<dbReference type="PANTHER" id="PTHR43479:SF11">
    <property type="entry name" value="ACREF_ENVCD OPERON REPRESSOR-RELATED"/>
    <property type="match status" value="1"/>
</dbReference>
<protein>
    <submittedName>
        <fullName evidence="4">TetR/AcrR family transcriptional regulator</fullName>
    </submittedName>
</protein>
<keyword evidence="5" id="KW-1185">Reference proteome</keyword>
<name>A0ABW4D7Z4_9BACL</name>
<evidence type="ECO:0000256" key="1">
    <source>
        <dbReference type="ARBA" id="ARBA00023125"/>
    </source>
</evidence>
<organism evidence="4 5">
    <name type="scientific">Paenibacillus farraposensis</name>
    <dbReference type="NCBI Taxonomy" id="2807095"/>
    <lineage>
        <taxon>Bacteria</taxon>
        <taxon>Bacillati</taxon>
        <taxon>Bacillota</taxon>
        <taxon>Bacilli</taxon>
        <taxon>Bacillales</taxon>
        <taxon>Paenibacillaceae</taxon>
        <taxon>Paenibacillus</taxon>
    </lineage>
</organism>
<dbReference type="InterPro" id="IPR009057">
    <property type="entry name" value="Homeodomain-like_sf"/>
</dbReference>
<accession>A0ABW4D7Z4</accession>
<keyword evidence="1 2" id="KW-0238">DNA-binding</keyword>
<dbReference type="PANTHER" id="PTHR43479">
    <property type="entry name" value="ACREF/ENVCD OPERON REPRESSOR-RELATED"/>
    <property type="match status" value="1"/>
</dbReference>
<sequence>MAATEHAQILKKDTREWITIALLELLQTKKISKLTISELVKKAGVSRMAFYRNYESLEHVLVEYYEPKFADIFNKIAFKRNHEQKITDMTNFFLELSHDFQLAIESDYTGLLYQIFKNHITQFYDEIIPFPDWTGAKRDYWIHFMSAGVFEIWVMWIKNGQKETIEEISTLIRLFQEFFCGL</sequence>
<evidence type="ECO:0000313" key="5">
    <source>
        <dbReference type="Proteomes" id="UP001597340"/>
    </source>
</evidence>
<feature type="DNA-binding region" description="H-T-H motif" evidence="2">
    <location>
        <begin position="35"/>
        <end position="54"/>
    </location>
</feature>
<dbReference type="Proteomes" id="UP001597340">
    <property type="component" value="Unassembled WGS sequence"/>
</dbReference>
<evidence type="ECO:0000256" key="2">
    <source>
        <dbReference type="PROSITE-ProRule" id="PRU00335"/>
    </source>
</evidence>
<feature type="domain" description="HTH tetR-type" evidence="3">
    <location>
        <begin position="12"/>
        <end position="72"/>
    </location>
</feature>
<dbReference type="EMBL" id="JBHTNZ010000004">
    <property type="protein sequence ID" value="MFD1460847.1"/>
    <property type="molecule type" value="Genomic_DNA"/>
</dbReference>
<reference evidence="5" key="1">
    <citation type="journal article" date="2019" name="Int. J. Syst. Evol. Microbiol.">
        <title>The Global Catalogue of Microorganisms (GCM) 10K type strain sequencing project: providing services to taxonomists for standard genome sequencing and annotation.</title>
        <authorList>
            <consortium name="The Broad Institute Genomics Platform"/>
            <consortium name="The Broad Institute Genome Sequencing Center for Infectious Disease"/>
            <person name="Wu L."/>
            <person name="Ma J."/>
        </authorList>
    </citation>
    <scope>NUCLEOTIDE SEQUENCE [LARGE SCALE GENOMIC DNA]</scope>
    <source>
        <strain evidence="5">CCM 9147</strain>
    </source>
</reference>
<dbReference type="InterPro" id="IPR039532">
    <property type="entry name" value="TetR_C_Firmicutes"/>
</dbReference>
<dbReference type="RefSeq" id="WP_229523525.1">
    <property type="nucleotide sequence ID" value="NZ_JAFFQR010000029.1"/>
</dbReference>
<dbReference type="SUPFAM" id="SSF46689">
    <property type="entry name" value="Homeodomain-like"/>
    <property type="match status" value="1"/>
</dbReference>
<dbReference type="InterPro" id="IPR001647">
    <property type="entry name" value="HTH_TetR"/>
</dbReference>
<proteinExistence type="predicted"/>
<dbReference type="Gene3D" id="1.10.357.10">
    <property type="entry name" value="Tetracycline Repressor, domain 2"/>
    <property type="match status" value="1"/>
</dbReference>
<dbReference type="Pfam" id="PF14278">
    <property type="entry name" value="TetR_C_8"/>
    <property type="match status" value="1"/>
</dbReference>
<dbReference type="PROSITE" id="PS50977">
    <property type="entry name" value="HTH_TETR_2"/>
    <property type="match status" value="1"/>
</dbReference>
<dbReference type="InterPro" id="IPR050624">
    <property type="entry name" value="HTH-type_Tx_Regulator"/>
</dbReference>
<comment type="caution">
    <text evidence="4">The sequence shown here is derived from an EMBL/GenBank/DDBJ whole genome shotgun (WGS) entry which is preliminary data.</text>
</comment>
<evidence type="ECO:0000313" key="4">
    <source>
        <dbReference type="EMBL" id="MFD1460847.1"/>
    </source>
</evidence>
<gene>
    <name evidence="4" type="ORF">ACFQ5D_05195</name>
</gene>
<evidence type="ECO:0000259" key="3">
    <source>
        <dbReference type="PROSITE" id="PS50977"/>
    </source>
</evidence>